<evidence type="ECO:0000259" key="11">
    <source>
        <dbReference type="Pfam" id="PF00151"/>
    </source>
</evidence>
<sequence length="703" mass="79784">MAQPVLNLILIFLLIFTTTNASSYSFWEFFRDPIGYIKNLKSKTEINIQKVINRELDQAANVSVLITNRVKKVAKAGAVFIRKKLELNCLGIPVGVFSTMIDILSIKPTLPNDVKFYFHSKLHPNKTIVTISEIIDLRNVDFDVTRNTFAIVHGFMSSGEEDWLKEMKDALLQYDNANVIIVDWNAGSNTWNYVAAATNTRLVGLQIAKLFLSIKHLFYEPGKTKIIDSWGKIHLIGHSLGSHICGFAAKTLELSQPNQTESWIVDRITGLDPAQPCFVEADPDLKLTFDDAPFIDVIHTNAKQILYLGLGLLEQLGHIDFYPNGGKMQIGCYIPWHFWDNVLSTLNIVHRAVCSHGRSYEYFTESILDAINGNCALIGHRWNLTYEGSDELLHRSCDQDVCPELGINSINSFPRAAGTYFVPTGSKPLYCDVRKEDSEKIMEQLQFDRNEDRSFLTKLSRKAFGKPISRFRFLYQNGTVQKYKSYTSIRQSELAHIAQRSTSISIQLTYSIWQKKGLRRGVEISLNNIHNLALFLLWYTQSQVATEEESEEDLKAIARERARSSAQRESAPFPPLPEAPAISHVSRKKQRHPQQQRQQQPLNQRQARSPALEAIGLFCNYCYSPRPPRVAPPLHEQLTLMLASEVLSSFAFAVCNHRGASLIYGAALALQPPRKATFRCLIFDHLSLWAKMRNAKLIARHRS</sequence>
<dbReference type="InterPro" id="IPR029058">
    <property type="entry name" value="AB_hydrolase_fold"/>
</dbReference>
<dbReference type="AlphaFoldDB" id="A0ABD2W963"/>
<comment type="catalytic activity">
    <reaction evidence="1">
        <text>a 1,2-diacyl-sn-glycero-3-phosphocholine + H2O = a 2-acyl-sn-glycero-3-phosphocholine + a fatty acid + H(+)</text>
        <dbReference type="Rhea" id="RHEA:18689"/>
        <dbReference type="ChEBI" id="CHEBI:15377"/>
        <dbReference type="ChEBI" id="CHEBI:15378"/>
        <dbReference type="ChEBI" id="CHEBI:28868"/>
        <dbReference type="ChEBI" id="CHEBI:57643"/>
        <dbReference type="ChEBI" id="CHEBI:57875"/>
        <dbReference type="EC" id="3.1.1.32"/>
    </reaction>
</comment>
<evidence type="ECO:0000256" key="10">
    <source>
        <dbReference type="SAM" id="SignalP"/>
    </source>
</evidence>
<dbReference type="CDD" id="cd00707">
    <property type="entry name" value="Pancreat_lipase_like"/>
    <property type="match status" value="1"/>
</dbReference>
<feature type="chain" id="PRO_5044821811" description="phospholipase A1" evidence="10">
    <location>
        <begin position="22"/>
        <end position="703"/>
    </location>
</feature>
<keyword evidence="10" id="KW-0732">Signal</keyword>
<feature type="compositionally biased region" description="Basic residues" evidence="9">
    <location>
        <begin position="585"/>
        <end position="594"/>
    </location>
</feature>
<proteinExistence type="inferred from homology"/>
<dbReference type="PRINTS" id="PR00821">
    <property type="entry name" value="TAGLIPASE"/>
</dbReference>
<dbReference type="Gene3D" id="3.40.50.1820">
    <property type="entry name" value="alpha/beta hydrolase"/>
    <property type="match status" value="1"/>
</dbReference>
<dbReference type="PANTHER" id="PTHR11610:SF178">
    <property type="entry name" value="LIPASE MEMBER H-A-LIKE PROTEIN"/>
    <property type="match status" value="1"/>
</dbReference>
<dbReference type="Proteomes" id="UP001627154">
    <property type="component" value="Unassembled WGS sequence"/>
</dbReference>
<comment type="subcellular location">
    <subcellularLocation>
        <location evidence="2">Secreted</location>
    </subcellularLocation>
</comment>
<keyword evidence="13" id="KW-1185">Reference proteome</keyword>
<evidence type="ECO:0000256" key="8">
    <source>
        <dbReference type="RuleBase" id="RU004262"/>
    </source>
</evidence>
<feature type="domain" description="Lipase" evidence="11">
    <location>
        <begin position="113"/>
        <end position="427"/>
    </location>
</feature>
<dbReference type="InterPro" id="IPR033906">
    <property type="entry name" value="Lipase_N"/>
</dbReference>
<evidence type="ECO:0000256" key="3">
    <source>
        <dbReference type="ARBA" id="ARBA00010701"/>
    </source>
</evidence>
<evidence type="ECO:0000256" key="4">
    <source>
        <dbReference type="ARBA" id="ARBA00013179"/>
    </source>
</evidence>
<evidence type="ECO:0000313" key="13">
    <source>
        <dbReference type="Proteomes" id="UP001627154"/>
    </source>
</evidence>
<dbReference type="InterPro" id="IPR000734">
    <property type="entry name" value="TAG_lipase"/>
</dbReference>
<evidence type="ECO:0000256" key="9">
    <source>
        <dbReference type="SAM" id="MobiDB-lite"/>
    </source>
</evidence>
<feature type="compositionally biased region" description="Low complexity" evidence="9">
    <location>
        <begin position="595"/>
        <end position="606"/>
    </location>
</feature>
<feature type="region of interest" description="Disordered" evidence="9">
    <location>
        <begin position="560"/>
        <end position="606"/>
    </location>
</feature>
<dbReference type="Pfam" id="PF00151">
    <property type="entry name" value="Lipase"/>
    <property type="match status" value="1"/>
</dbReference>
<dbReference type="EMBL" id="JBJJXI010000123">
    <property type="protein sequence ID" value="KAL3389224.1"/>
    <property type="molecule type" value="Genomic_DNA"/>
</dbReference>
<evidence type="ECO:0000256" key="1">
    <source>
        <dbReference type="ARBA" id="ARBA00000111"/>
    </source>
</evidence>
<evidence type="ECO:0000313" key="12">
    <source>
        <dbReference type="EMBL" id="KAL3389224.1"/>
    </source>
</evidence>
<protein>
    <recommendedName>
        <fullName evidence="4">phospholipase A1</fullName>
        <ecNumber evidence="4">3.1.1.32</ecNumber>
    </recommendedName>
</protein>
<accession>A0ABD2W963</accession>
<keyword evidence="5" id="KW-0964">Secreted</keyword>
<feature type="signal peptide" evidence="10">
    <location>
        <begin position="1"/>
        <end position="21"/>
    </location>
</feature>
<dbReference type="PANTHER" id="PTHR11610">
    <property type="entry name" value="LIPASE"/>
    <property type="match status" value="1"/>
</dbReference>
<keyword evidence="7" id="KW-1015">Disulfide bond</keyword>
<dbReference type="GO" id="GO:0008970">
    <property type="term" value="F:phospholipase A1 activity"/>
    <property type="evidence" value="ECO:0007669"/>
    <property type="project" value="UniProtKB-EC"/>
</dbReference>
<dbReference type="EC" id="3.1.1.32" evidence="4"/>
<evidence type="ECO:0000256" key="5">
    <source>
        <dbReference type="ARBA" id="ARBA00022525"/>
    </source>
</evidence>
<keyword evidence="6" id="KW-0378">Hydrolase</keyword>
<organism evidence="12 13">
    <name type="scientific">Trichogramma kaykai</name>
    <dbReference type="NCBI Taxonomy" id="54128"/>
    <lineage>
        <taxon>Eukaryota</taxon>
        <taxon>Metazoa</taxon>
        <taxon>Ecdysozoa</taxon>
        <taxon>Arthropoda</taxon>
        <taxon>Hexapoda</taxon>
        <taxon>Insecta</taxon>
        <taxon>Pterygota</taxon>
        <taxon>Neoptera</taxon>
        <taxon>Endopterygota</taxon>
        <taxon>Hymenoptera</taxon>
        <taxon>Apocrita</taxon>
        <taxon>Proctotrupomorpha</taxon>
        <taxon>Chalcidoidea</taxon>
        <taxon>Trichogrammatidae</taxon>
        <taxon>Trichogramma</taxon>
    </lineage>
</organism>
<name>A0ABD2W963_9HYME</name>
<evidence type="ECO:0000256" key="2">
    <source>
        <dbReference type="ARBA" id="ARBA00004613"/>
    </source>
</evidence>
<gene>
    <name evidence="12" type="ORF">TKK_015478</name>
</gene>
<dbReference type="InterPro" id="IPR013818">
    <property type="entry name" value="Lipase"/>
</dbReference>
<reference evidence="12 13" key="1">
    <citation type="journal article" date="2024" name="bioRxiv">
        <title>A reference genome for Trichogramma kaykai: A tiny desert-dwelling parasitoid wasp with competing sex-ratio distorters.</title>
        <authorList>
            <person name="Culotta J."/>
            <person name="Lindsey A.R."/>
        </authorList>
    </citation>
    <scope>NUCLEOTIDE SEQUENCE [LARGE SCALE GENOMIC DNA]</scope>
    <source>
        <strain evidence="12 13">KSX58</strain>
    </source>
</reference>
<dbReference type="GO" id="GO:0005576">
    <property type="term" value="C:extracellular region"/>
    <property type="evidence" value="ECO:0007669"/>
    <property type="project" value="UniProtKB-SubCell"/>
</dbReference>
<comment type="similarity">
    <text evidence="3 8">Belongs to the AB hydrolase superfamily. Lipase family.</text>
</comment>
<dbReference type="SUPFAM" id="SSF53474">
    <property type="entry name" value="alpha/beta-Hydrolases"/>
    <property type="match status" value="1"/>
</dbReference>
<evidence type="ECO:0000256" key="6">
    <source>
        <dbReference type="ARBA" id="ARBA00022801"/>
    </source>
</evidence>
<comment type="caution">
    <text evidence="12">The sequence shown here is derived from an EMBL/GenBank/DDBJ whole genome shotgun (WGS) entry which is preliminary data.</text>
</comment>
<evidence type="ECO:0000256" key="7">
    <source>
        <dbReference type="ARBA" id="ARBA00023157"/>
    </source>
</evidence>